<reference evidence="2" key="1">
    <citation type="submission" date="2021-01" db="EMBL/GenBank/DDBJ databases">
        <authorList>
            <person name="Kaushik A."/>
        </authorList>
    </citation>
    <scope>NUCLEOTIDE SEQUENCE</scope>
    <source>
        <strain evidence="2">AG6-10EEA</strain>
    </source>
</reference>
<proteinExistence type="predicted"/>
<evidence type="ECO:0000256" key="1">
    <source>
        <dbReference type="SAM" id="MobiDB-lite"/>
    </source>
</evidence>
<name>A0A8H3AA51_9AGAM</name>
<sequence length="439" mass="47057">MAKSTSTTFDAPRAPHVHPDGQGLRDASEVPSSFPDRAHVDQGPVARRSPSLLHGAVNAPQVDASSGPSLVKQITRGWSSSAYGAAEPGRQSAEEIALEEPQPRDQTPCIREDACDSNTCNHSATSPTNAERRSLAPAATEISVTAVLESNQGRPKGDIPSVKVLLYGDKGDVYSAADTRRFKAACLKYVKGVHPGDIRVHSGPGPIGEEFHWFFDPNDIVPGGLLILCVTAHGTHSVRGVDIKMNKDGPRLMSTQDLDTAINRIQVPCTLEVVLATCNSEAVISGLDRLLAMEVPGGLQGTLLPISTLFKSFFPRSFTPELDTKAIIIAWVAAVDGYPAYPEADLPGRRGENDIMIGAICRALESASGTISRRALFGKIQEAVVEYNAARDEKYRTRTIKQQQDARVAGTNCGPQLACLLSSPGNQERFLDSPAFRAL</sequence>
<protein>
    <submittedName>
        <fullName evidence="2">Uncharacterized protein</fullName>
    </submittedName>
</protein>
<evidence type="ECO:0000313" key="2">
    <source>
        <dbReference type="EMBL" id="CAE6415469.1"/>
    </source>
</evidence>
<evidence type="ECO:0000313" key="3">
    <source>
        <dbReference type="Proteomes" id="UP000663853"/>
    </source>
</evidence>
<comment type="caution">
    <text evidence="2">The sequence shown here is derived from an EMBL/GenBank/DDBJ whole genome shotgun (WGS) entry which is preliminary data.</text>
</comment>
<organism evidence="2 3">
    <name type="scientific">Rhizoctonia solani</name>
    <dbReference type="NCBI Taxonomy" id="456999"/>
    <lineage>
        <taxon>Eukaryota</taxon>
        <taxon>Fungi</taxon>
        <taxon>Dikarya</taxon>
        <taxon>Basidiomycota</taxon>
        <taxon>Agaricomycotina</taxon>
        <taxon>Agaricomycetes</taxon>
        <taxon>Cantharellales</taxon>
        <taxon>Ceratobasidiaceae</taxon>
        <taxon>Rhizoctonia</taxon>
    </lineage>
</organism>
<feature type="region of interest" description="Disordered" evidence="1">
    <location>
        <begin position="82"/>
        <end position="135"/>
    </location>
</feature>
<feature type="compositionally biased region" description="Polar residues" evidence="1">
    <location>
        <begin position="116"/>
        <end position="129"/>
    </location>
</feature>
<feature type="region of interest" description="Disordered" evidence="1">
    <location>
        <begin position="1"/>
        <end position="69"/>
    </location>
</feature>
<gene>
    <name evidence="2" type="ORF">RDB_LOCUS5727</name>
</gene>
<dbReference type="EMBL" id="CAJMXA010000091">
    <property type="protein sequence ID" value="CAE6415469.1"/>
    <property type="molecule type" value="Genomic_DNA"/>
</dbReference>
<dbReference type="Proteomes" id="UP000663853">
    <property type="component" value="Unassembled WGS sequence"/>
</dbReference>
<dbReference type="AlphaFoldDB" id="A0A8H3AA51"/>
<accession>A0A8H3AA51</accession>